<reference evidence="5" key="1">
    <citation type="submission" date="2024-04" db="EMBL/GenBank/DDBJ databases">
        <title>Salinicola lusitanus LLJ914,a marine bacterium isolated from the Okinawa Trough.</title>
        <authorList>
            <person name="Li J."/>
        </authorList>
    </citation>
    <scope>NUCLEOTIDE SEQUENCE [LARGE SCALE GENOMIC DNA]</scope>
</reference>
<feature type="compositionally biased region" description="Low complexity" evidence="2">
    <location>
        <begin position="374"/>
        <end position="390"/>
    </location>
</feature>
<evidence type="ECO:0000256" key="1">
    <source>
        <dbReference type="ARBA" id="ARBA00023054"/>
    </source>
</evidence>
<protein>
    <recommendedName>
        <fullName evidence="3">CortBP2/NAV1-like AAA+ ATPase lid domain-containing protein</fullName>
    </recommendedName>
</protein>
<dbReference type="InterPro" id="IPR057568">
    <property type="entry name" value="CortBP2_NAV1-like_AAA_lid"/>
</dbReference>
<dbReference type="InterPro" id="IPR039041">
    <property type="entry name" value="Nav/unc-53"/>
</dbReference>
<dbReference type="GO" id="GO:0001764">
    <property type="term" value="P:neuron migration"/>
    <property type="evidence" value="ECO:0007669"/>
    <property type="project" value="TreeGrafter"/>
</dbReference>
<dbReference type="GO" id="GO:0043194">
    <property type="term" value="C:axon initial segment"/>
    <property type="evidence" value="ECO:0007669"/>
    <property type="project" value="TreeGrafter"/>
</dbReference>
<evidence type="ECO:0000313" key="5">
    <source>
        <dbReference type="Proteomes" id="UP001460270"/>
    </source>
</evidence>
<dbReference type="Proteomes" id="UP001460270">
    <property type="component" value="Unassembled WGS sequence"/>
</dbReference>
<feature type="region of interest" description="Disordered" evidence="2">
    <location>
        <begin position="361"/>
        <end position="442"/>
    </location>
</feature>
<proteinExistence type="predicted"/>
<accession>A0AAW0N6F8</accession>
<evidence type="ECO:0000313" key="4">
    <source>
        <dbReference type="EMBL" id="KAK7891756.1"/>
    </source>
</evidence>
<dbReference type="EMBL" id="JBBPFD010000017">
    <property type="protein sequence ID" value="KAK7891756.1"/>
    <property type="molecule type" value="Genomic_DNA"/>
</dbReference>
<evidence type="ECO:0000259" key="3">
    <source>
        <dbReference type="Pfam" id="PF25408"/>
    </source>
</evidence>
<feature type="compositionally biased region" description="Low complexity" evidence="2">
    <location>
        <begin position="246"/>
        <end position="271"/>
    </location>
</feature>
<comment type="caution">
    <text evidence="4">The sequence shown here is derived from an EMBL/GenBank/DDBJ whole genome shotgun (WGS) entry which is preliminary data.</text>
</comment>
<feature type="compositionally biased region" description="Low complexity" evidence="2">
    <location>
        <begin position="399"/>
        <end position="411"/>
    </location>
</feature>
<dbReference type="GO" id="GO:0015630">
    <property type="term" value="C:microtubule cytoskeleton"/>
    <property type="evidence" value="ECO:0007669"/>
    <property type="project" value="TreeGrafter"/>
</dbReference>
<feature type="compositionally biased region" description="Polar residues" evidence="2">
    <location>
        <begin position="361"/>
        <end position="373"/>
    </location>
</feature>
<feature type="domain" description="CortBP2/NAV1-like AAA+ ATPase lid" evidence="3">
    <location>
        <begin position="87"/>
        <end position="160"/>
    </location>
</feature>
<keyword evidence="1" id="KW-0175">Coiled coil</keyword>
<organism evidence="4 5">
    <name type="scientific">Mugilogobius chulae</name>
    <name type="common">yellowstripe goby</name>
    <dbReference type="NCBI Taxonomy" id="88201"/>
    <lineage>
        <taxon>Eukaryota</taxon>
        <taxon>Metazoa</taxon>
        <taxon>Chordata</taxon>
        <taxon>Craniata</taxon>
        <taxon>Vertebrata</taxon>
        <taxon>Euteleostomi</taxon>
        <taxon>Actinopterygii</taxon>
        <taxon>Neopterygii</taxon>
        <taxon>Teleostei</taxon>
        <taxon>Neoteleostei</taxon>
        <taxon>Acanthomorphata</taxon>
        <taxon>Gobiaria</taxon>
        <taxon>Gobiiformes</taxon>
        <taxon>Gobioidei</taxon>
        <taxon>Gobiidae</taxon>
        <taxon>Gobionellinae</taxon>
        <taxon>Mugilogobius</taxon>
    </lineage>
</organism>
<dbReference type="Pfam" id="PF25408">
    <property type="entry name" value="AAA_lid_NAV1"/>
    <property type="match status" value="1"/>
</dbReference>
<evidence type="ECO:0000256" key="2">
    <source>
        <dbReference type="SAM" id="MobiDB-lite"/>
    </source>
</evidence>
<sequence length="442" mass="48654">MSANILTNTQHQLSSGASANILTNNTSSGPHWLIENGYIITTLSKPRLQGSELRLQQHLRWVSLRWDQEPESGLLLRSLRAGLWASARSHDDSLQRSALWVTRFWQRLNSCLCRLGTPEALIGPERFMSCPLSSAEDTVRFVCDLWNSAVVPRIEDAIVSRVCPRNSPVPSSADPCQAPGQTVGQTVQTVGQKALVKAALSIVLNRAVLQDCPLSRSDAAPTKTSTRNRDGAVPSRFLRQLVPSVGSESGPRPASRPGSGPGSKPGSMPARLWRRREHRLRRSNTSPRKRAVSGPASAEQEAPSGSFSVDLRRSLQLRRSAPQRWSRPVFRRRDGLIRELQTMCSSRSEPDISRISQTKEMFSNENPRQQQRNTTPPVSPSSRLPLPTTRAPHHHQTSRPKSTNTTSSPSSCADDNLHFVNNNHLSTPSRNSSGSSSSGDDV</sequence>
<keyword evidence="5" id="KW-1185">Reference proteome</keyword>
<feature type="compositionally biased region" description="Low complexity" evidence="2">
    <location>
        <begin position="432"/>
        <end position="442"/>
    </location>
</feature>
<dbReference type="PANTHER" id="PTHR12784:SF3">
    <property type="entry name" value="NEURON NAVIGATOR 1"/>
    <property type="match status" value="1"/>
</dbReference>
<feature type="compositionally biased region" description="Basic residues" evidence="2">
    <location>
        <begin position="272"/>
        <end position="291"/>
    </location>
</feature>
<dbReference type="PANTHER" id="PTHR12784">
    <property type="entry name" value="STEERIN"/>
    <property type="match status" value="1"/>
</dbReference>
<gene>
    <name evidence="4" type="ORF">WMY93_023719</name>
</gene>
<name>A0AAW0N6F8_9GOBI</name>
<dbReference type="GO" id="GO:0001578">
    <property type="term" value="P:microtubule bundle formation"/>
    <property type="evidence" value="ECO:0007669"/>
    <property type="project" value="TreeGrafter"/>
</dbReference>
<feature type="region of interest" description="Disordered" evidence="2">
    <location>
        <begin position="216"/>
        <end position="307"/>
    </location>
</feature>
<feature type="compositionally biased region" description="Polar residues" evidence="2">
    <location>
        <begin position="419"/>
        <end position="431"/>
    </location>
</feature>
<dbReference type="AlphaFoldDB" id="A0AAW0N6F8"/>